<evidence type="ECO:0000256" key="3">
    <source>
        <dbReference type="ARBA" id="ARBA00022727"/>
    </source>
</evidence>
<dbReference type="GO" id="GO:0006015">
    <property type="term" value="P:5-phosphoribose 1-diphosphate biosynthetic process"/>
    <property type="evidence" value="ECO:0007669"/>
    <property type="project" value="TreeGrafter"/>
</dbReference>
<dbReference type="InterPro" id="IPR005946">
    <property type="entry name" value="Rib-P_diPkinase"/>
</dbReference>
<dbReference type="OrthoDB" id="9777067at2"/>
<evidence type="ECO:0000256" key="4">
    <source>
        <dbReference type="ARBA" id="ARBA00022741"/>
    </source>
</evidence>
<proteinExistence type="inferred from homology"/>
<dbReference type="Gene3D" id="3.40.50.2020">
    <property type="match status" value="2"/>
</dbReference>
<dbReference type="EMBL" id="CP035807">
    <property type="protein sequence ID" value="QEN05144.1"/>
    <property type="molecule type" value="Genomic_DNA"/>
</dbReference>
<evidence type="ECO:0000256" key="2">
    <source>
        <dbReference type="ARBA" id="ARBA00022679"/>
    </source>
</evidence>
<dbReference type="NCBIfam" id="NF005299">
    <property type="entry name" value="PRK06827.1"/>
    <property type="match status" value="1"/>
</dbReference>
<dbReference type="SMART" id="SM01400">
    <property type="entry name" value="Pribosyltran_N"/>
    <property type="match status" value="1"/>
</dbReference>
<keyword evidence="2 11" id="KW-0808">Transferase</keyword>
<dbReference type="GO" id="GO:0005737">
    <property type="term" value="C:cytoplasm"/>
    <property type="evidence" value="ECO:0007669"/>
    <property type="project" value="TreeGrafter"/>
</dbReference>
<dbReference type="GO" id="GO:0016301">
    <property type="term" value="F:kinase activity"/>
    <property type="evidence" value="ECO:0007669"/>
    <property type="project" value="UniProtKB-KW"/>
</dbReference>
<dbReference type="NCBIfam" id="TIGR01251">
    <property type="entry name" value="ribP_PPkin"/>
    <property type="match status" value="1"/>
</dbReference>
<evidence type="ECO:0000259" key="10">
    <source>
        <dbReference type="Pfam" id="PF13793"/>
    </source>
</evidence>
<comment type="catalytic activity">
    <reaction evidence="7">
        <text>D-ribose 5-phosphate + ATP = 5-phospho-alpha-D-ribose 1-diphosphate + AMP + H(+)</text>
        <dbReference type="Rhea" id="RHEA:15609"/>
        <dbReference type="ChEBI" id="CHEBI:15378"/>
        <dbReference type="ChEBI" id="CHEBI:30616"/>
        <dbReference type="ChEBI" id="CHEBI:58017"/>
        <dbReference type="ChEBI" id="CHEBI:78346"/>
        <dbReference type="ChEBI" id="CHEBI:456215"/>
        <dbReference type="EC" id="2.7.6.1"/>
    </reaction>
</comment>
<dbReference type="GO" id="GO:0006164">
    <property type="term" value="P:purine nucleotide biosynthetic process"/>
    <property type="evidence" value="ECO:0007669"/>
    <property type="project" value="TreeGrafter"/>
</dbReference>
<dbReference type="AlphaFoldDB" id="A0A5C1QEL8"/>
<dbReference type="GO" id="GO:0005524">
    <property type="term" value="F:ATP binding"/>
    <property type="evidence" value="ECO:0007669"/>
    <property type="project" value="UniProtKB-KW"/>
</dbReference>
<sequence length="415" mass="46495">MSFSQPTKLGIVACPGGEQFADEIITNLKSIYYRRFEKKTRNISKVYGVSEEEAVKHLNYDKDLSSRQVKIYGNPDKYRVPSFKVPGTFTKFANGELKAEINHSIKGMDIYIVQDVENAEPIQFSTGKPVRCSINDHIFNLLVTIDAVKQSGARSITVVAPVYPYSRQHKKKGREGLTASSLGRMLEGAGVGRIITLDIHSKEIEHTFKKLSLVNLHASYQVLRKLSNIMDLHNEDMVVVSPDTGAIDRNKYFASSLQKPLALLYKERDYSKVTESASDSNITSARLLGSVDGRNVFMADDMLGTGGTMIKAMELLKQNGAKKIVCAVSLPLFTGKAIEYFDKAYEEGKFYRIIGTNGVTKSKELLAKEWYVCANVSNLFARSISRIHHDRSLSPILDNSKMIQRMLNQSKKKDK</sequence>
<dbReference type="PANTHER" id="PTHR10210">
    <property type="entry name" value="RIBOSE-PHOSPHATE DIPHOSPHOKINASE FAMILY MEMBER"/>
    <property type="match status" value="1"/>
</dbReference>
<dbReference type="PANTHER" id="PTHR10210:SF32">
    <property type="entry name" value="RIBOSE-PHOSPHATE PYROPHOSPHOKINASE 2"/>
    <property type="match status" value="1"/>
</dbReference>
<gene>
    <name evidence="11" type="primary">prs</name>
    <name evidence="11" type="ORF">EW093_10610</name>
</gene>
<protein>
    <recommendedName>
        <fullName evidence="1">ribose-phosphate diphosphokinase</fullName>
        <ecNumber evidence="1">2.7.6.1</ecNumber>
    </recommendedName>
</protein>
<name>A0A5C1QEL8_9SPIO</name>
<evidence type="ECO:0000256" key="7">
    <source>
        <dbReference type="ARBA" id="ARBA00049535"/>
    </source>
</evidence>
<reference evidence="11 12" key="2">
    <citation type="submission" date="2019-09" db="EMBL/GenBank/DDBJ databases">
        <title>Complete Genome Sequence and Methylome Analysis of free living Spirochaetas.</title>
        <authorList>
            <person name="Leshcheva N."/>
            <person name="Mikheeva N."/>
        </authorList>
    </citation>
    <scope>NUCLEOTIDE SEQUENCE [LARGE SCALE GENOMIC DNA]</scope>
    <source>
        <strain evidence="11 12">P</strain>
    </source>
</reference>
<organism evidence="11 12">
    <name type="scientific">Thiospirochaeta perfilievii</name>
    <dbReference type="NCBI Taxonomy" id="252967"/>
    <lineage>
        <taxon>Bacteria</taxon>
        <taxon>Pseudomonadati</taxon>
        <taxon>Spirochaetota</taxon>
        <taxon>Spirochaetia</taxon>
        <taxon>Spirochaetales</taxon>
        <taxon>Spirochaetaceae</taxon>
        <taxon>Thiospirochaeta</taxon>
    </lineage>
</organism>
<evidence type="ECO:0000259" key="9">
    <source>
        <dbReference type="Pfam" id="PF00156"/>
    </source>
</evidence>
<dbReference type="KEGG" id="sper:EW093_10610"/>
<accession>A0A5C1QEL8</accession>
<keyword evidence="12" id="KW-1185">Reference proteome</keyword>
<reference evidence="11 12" key="1">
    <citation type="submission" date="2019-02" db="EMBL/GenBank/DDBJ databases">
        <authorList>
            <person name="Fomenkov A."/>
            <person name="Dubinina G."/>
            <person name="Grabovich M."/>
            <person name="Vincze T."/>
            <person name="Roberts R.J."/>
        </authorList>
    </citation>
    <scope>NUCLEOTIDE SEQUENCE [LARGE SCALE GENOMIC DNA]</scope>
    <source>
        <strain evidence="11 12">P</strain>
    </source>
</reference>
<dbReference type="EC" id="2.7.6.1" evidence="1"/>
<feature type="domain" description="Ribose-phosphate pyrophosphokinase N-terminal" evidence="10">
    <location>
        <begin position="88"/>
        <end position="190"/>
    </location>
</feature>
<dbReference type="FunFam" id="3.40.50.2020:FF:000014">
    <property type="entry name" value="Ribose-phosphate pyrophosphokinase 1"/>
    <property type="match status" value="1"/>
</dbReference>
<keyword evidence="3 8" id="KW-0545">Nucleotide biosynthesis</keyword>
<feature type="domain" description="Phosphoribosyltransferase" evidence="9">
    <location>
        <begin position="214"/>
        <end position="330"/>
    </location>
</feature>
<dbReference type="SUPFAM" id="SSF53271">
    <property type="entry name" value="PRTase-like"/>
    <property type="match status" value="2"/>
</dbReference>
<dbReference type="InterPro" id="IPR029057">
    <property type="entry name" value="PRTase-like"/>
</dbReference>
<dbReference type="Pfam" id="PF13793">
    <property type="entry name" value="Pribosyltran_N"/>
    <property type="match status" value="1"/>
</dbReference>
<evidence type="ECO:0000256" key="8">
    <source>
        <dbReference type="RuleBase" id="RU004324"/>
    </source>
</evidence>
<comment type="similarity">
    <text evidence="8">Belongs to the ribose-phosphate pyrophosphokinase family.</text>
</comment>
<dbReference type="InterPro" id="IPR000836">
    <property type="entry name" value="PRTase_dom"/>
</dbReference>
<dbReference type="Proteomes" id="UP000323824">
    <property type="component" value="Chromosome"/>
</dbReference>
<dbReference type="GO" id="GO:0004749">
    <property type="term" value="F:ribose phosphate diphosphokinase activity"/>
    <property type="evidence" value="ECO:0007669"/>
    <property type="project" value="UniProtKB-EC"/>
</dbReference>
<keyword evidence="4" id="KW-0547">Nucleotide-binding</keyword>
<evidence type="ECO:0000313" key="11">
    <source>
        <dbReference type="EMBL" id="QEN05144.1"/>
    </source>
</evidence>
<dbReference type="InterPro" id="IPR029099">
    <property type="entry name" value="Pribosyltran_N"/>
</dbReference>
<evidence type="ECO:0000256" key="5">
    <source>
        <dbReference type="ARBA" id="ARBA00022777"/>
    </source>
</evidence>
<evidence type="ECO:0000256" key="1">
    <source>
        <dbReference type="ARBA" id="ARBA00013247"/>
    </source>
</evidence>
<keyword evidence="6" id="KW-0067">ATP-binding</keyword>
<keyword evidence="5 11" id="KW-0418">Kinase</keyword>
<dbReference type="Pfam" id="PF00156">
    <property type="entry name" value="Pribosyltran"/>
    <property type="match status" value="1"/>
</dbReference>
<evidence type="ECO:0000313" key="12">
    <source>
        <dbReference type="Proteomes" id="UP000323824"/>
    </source>
</evidence>
<dbReference type="GO" id="GO:0000287">
    <property type="term" value="F:magnesium ion binding"/>
    <property type="evidence" value="ECO:0007669"/>
    <property type="project" value="InterPro"/>
</dbReference>
<dbReference type="GO" id="GO:0002189">
    <property type="term" value="C:ribose phosphate diphosphokinase complex"/>
    <property type="evidence" value="ECO:0007669"/>
    <property type="project" value="TreeGrafter"/>
</dbReference>
<evidence type="ECO:0000256" key="6">
    <source>
        <dbReference type="ARBA" id="ARBA00022840"/>
    </source>
</evidence>
<dbReference type="RefSeq" id="WP_149568385.1">
    <property type="nucleotide sequence ID" value="NZ_CP035807.1"/>
</dbReference>
<dbReference type="CDD" id="cd06223">
    <property type="entry name" value="PRTases_typeI"/>
    <property type="match status" value="1"/>
</dbReference>